<evidence type="ECO:0000313" key="3">
    <source>
        <dbReference type="EMBL" id="CDH56490.1"/>
    </source>
</evidence>
<feature type="domain" description="Alpha/beta hydrolase fold-3" evidence="2">
    <location>
        <begin position="121"/>
        <end position="352"/>
    </location>
</feature>
<dbReference type="VEuPathDB" id="FungiDB:LCOR_07532.1"/>
<dbReference type="STRING" id="1263082.A0A068S3E1"/>
<dbReference type="InterPro" id="IPR029058">
    <property type="entry name" value="AB_hydrolase_fold"/>
</dbReference>
<dbReference type="GO" id="GO:0016787">
    <property type="term" value="F:hydrolase activity"/>
    <property type="evidence" value="ECO:0007669"/>
    <property type="project" value="UniProtKB-KW"/>
</dbReference>
<comment type="caution">
    <text evidence="3">The sequence shown here is derived from an EMBL/GenBank/DDBJ whole genome shotgun (WGS) entry which is preliminary data.</text>
</comment>
<gene>
    <name evidence="3" type="ORF">LCOR_07532.1</name>
    <name evidence="4" type="ORF">LCOR_12152.1</name>
</gene>
<dbReference type="EMBL" id="CBTN010000038">
    <property type="protein sequence ID" value="CDH56490.1"/>
    <property type="molecule type" value="Genomic_DNA"/>
</dbReference>
<dbReference type="Proteomes" id="UP000027586">
    <property type="component" value="Unassembled WGS sequence"/>
</dbReference>
<reference evidence="3 5" key="1">
    <citation type="submission" date="2013-08" db="EMBL/GenBank/DDBJ databases">
        <title>Gene expansion shapes genome architecture in the human pathogen Lichtheimia corymbifera: an evolutionary genomics analysis in the ancient terrestrial Mucorales (Mucoromycotina).</title>
        <authorList>
            <person name="Schwartze V.U."/>
            <person name="Winter S."/>
            <person name="Shelest E."/>
            <person name="Marcet-Houben M."/>
            <person name="Horn F."/>
            <person name="Wehner S."/>
            <person name="Hoffmann K."/>
            <person name="Riege K."/>
            <person name="Sammeth M."/>
            <person name="Nowrousian M."/>
            <person name="Valiante V."/>
            <person name="Linde J."/>
            <person name="Jacobsen I.D."/>
            <person name="Marz M."/>
            <person name="Brakhage A.A."/>
            <person name="Gabaldon T."/>
            <person name="Bocker S."/>
            <person name="Voigt K."/>
        </authorList>
    </citation>
    <scope>NUCLEOTIDE SEQUENCE [LARGE SCALE GENOMIC DNA]</scope>
    <source>
        <strain evidence="3">FSU 9682</strain>
        <strain evidence="5">JMRC:FSU:9682</strain>
    </source>
</reference>
<accession>A0A068S3E1</accession>
<protein>
    <submittedName>
        <fullName evidence="3">Alpha beta hydrolase fold-3 domain-containingprotein</fullName>
    </submittedName>
</protein>
<dbReference type="PANTHER" id="PTHR48081:SF31">
    <property type="entry name" value="STERYL ACETYL HYDROLASE MUG81-RELATED"/>
    <property type="match status" value="1"/>
</dbReference>
<dbReference type="VEuPathDB" id="FungiDB:LCOR_12152.1"/>
<keyword evidence="5" id="KW-1185">Reference proteome</keyword>
<sequence length="382" mass="43627">MLASSIQHSLSGIVALACILILTKSGRKFAAHVFYGGIRKVMLMIPHKTRCNFIKKTFTLPLDEARRRFEKNTQPYGYQWDAIVKVDKPDGVQGHWIVPNVHEKGGLSWVEKTANDVDLVIMYIHGGGFMSGHSLMYTPSFLYMLERFEKVHNIRPRIFSAEYRYMPEVNWPVFREDCEKAYRYLVHELQIDPSKIVIGGDSAGGHVTATVLLSILDQNQQALKNHESITGNAPLLPMPKGAFMVSPWIRFDTFSPTFTTNLDKDCLPFKPNDLNGWMITDFYNKSRDEQDALLRDPYASPLFGNFNGACPMLITLGGREVLLHDIEDYIERLKKQGIKLDVVKHEDGVHLWAIERFLAQDDQMWQEGVNKITDWCASTVCQ</sequence>
<dbReference type="PANTHER" id="PTHR48081">
    <property type="entry name" value="AB HYDROLASE SUPERFAMILY PROTEIN C4A8.06C"/>
    <property type="match status" value="1"/>
</dbReference>
<dbReference type="OrthoDB" id="408631at2759"/>
<organism evidence="3 5">
    <name type="scientific">Lichtheimia corymbifera JMRC:FSU:9682</name>
    <dbReference type="NCBI Taxonomy" id="1263082"/>
    <lineage>
        <taxon>Eukaryota</taxon>
        <taxon>Fungi</taxon>
        <taxon>Fungi incertae sedis</taxon>
        <taxon>Mucoromycota</taxon>
        <taxon>Mucoromycotina</taxon>
        <taxon>Mucoromycetes</taxon>
        <taxon>Mucorales</taxon>
        <taxon>Lichtheimiaceae</taxon>
        <taxon>Lichtheimia</taxon>
    </lineage>
</organism>
<evidence type="ECO:0000256" key="1">
    <source>
        <dbReference type="ARBA" id="ARBA00022801"/>
    </source>
</evidence>
<name>A0A068S3E1_9FUNG</name>
<dbReference type="SUPFAM" id="SSF53474">
    <property type="entry name" value="alpha/beta-Hydrolases"/>
    <property type="match status" value="1"/>
</dbReference>
<dbReference type="EMBL" id="CBTN010000183">
    <property type="protein sequence ID" value="CDH61375.1"/>
    <property type="molecule type" value="Genomic_DNA"/>
</dbReference>
<evidence type="ECO:0000313" key="4">
    <source>
        <dbReference type="EMBL" id="CDH61375.1"/>
    </source>
</evidence>
<evidence type="ECO:0000259" key="2">
    <source>
        <dbReference type="Pfam" id="PF07859"/>
    </source>
</evidence>
<dbReference type="Gene3D" id="3.40.50.1820">
    <property type="entry name" value="alpha/beta hydrolase"/>
    <property type="match status" value="1"/>
</dbReference>
<keyword evidence="1 3" id="KW-0378">Hydrolase</keyword>
<proteinExistence type="predicted"/>
<dbReference type="Pfam" id="PF07859">
    <property type="entry name" value="Abhydrolase_3"/>
    <property type="match status" value="1"/>
</dbReference>
<evidence type="ECO:0000313" key="5">
    <source>
        <dbReference type="Proteomes" id="UP000027586"/>
    </source>
</evidence>
<dbReference type="InterPro" id="IPR013094">
    <property type="entry name" value="AB_hydrolase_3"/>
</dbReference>
<dbReference type="AlphaFoldDB" id="A0A068S3E1"/>
<dbReference type="InterPro" id="IPR050300">
    <property type="entry name" value="GDXG_lipolytic_enzyme"/>
</dbReference>